<protein>
    <submittedName>
        <fullName evidence="3">Adenylate cyclase</fullName>
    </submittedName>
</protein>
<sequence>MALEIERKFLLPEFPERLIQEGKLKIVTRHNIDQTYLAIDGGQELRVRKITDLDSGEVTYTHTFKDGKGIKREEIEYFISEGLYNQMIEAVNAVALVKERITAVWNDTTVEIDVYSQLKLSVLEVEFESLEEAESFKAPEWFGKDVSTERQYSNKTVWKELQNKTKN</sequence>
<reference evidence="3 4" key="1">
    <citation type="journal article" date="2015" name="Int. Biodeterior. Biodegradation">
        <title>Physiological and genetic screening methods for the isolation of methyl tert-butyl ether-degrading bacteria for bioremediation purposes.</title>
        <authorList>
            <person name="Guisado I.M."/>
            <person name="Purswani J."/>
            <person name="Gonzalez Lopez J."/>
            <person name="Pozo C."/>
        </authorList>
    </citation>
    <scope>NUCLEOTIDE SEQUENCE [LARGE SCALE GENOMIC DNA]</scope>
    <source>
        <strain evidence="3 4">SH7</strain>
    </source>
</reference>
<evidence type="ECO:0000313" key="3">
    <source>
        <dbReference type="EMBL" id="KTD85139.1"/>
    </source>
</evidence>
<gene>
    <name evidence="3" type="ORF">UQ64_22290</name>
</gene>
<dbReference type="SMART" id="SM01118">
    <property type="entry name" value="CYTH"/>
    <property type="match status" value="1"/>
</dbReference>
<dbReference type="PANTHER" id="PTHR40114">
    <property type="entry name" value="SLR0698 PROTEIN"/>
    <property type="match status" value="1"/>
</dbReference>
<dbReference type="Proteomes" id="UP000054709">
    <property type="component" value="Unassembled WGS sequence"/>
</dbReference>
<dbReference type="InterPro" id="IPR033469">
    <property type="entry name" value="CYTH-like_dom_sf"/>
</dbReference>
<organism evidence="3 4">
    <name type="scientific">Paenibacillus etheri</name>
    <dbReference type="NCBI Taxonomy" id="1306852"/>
    <lineage>
        <taxon>Bacteria</taxon>
        <taxon>Bacillati</taxon>
        <taxon>Bacillota</taxon>
        <taxon>Bacilli</taxon>
        <taxon>Bacillales</taxon>
        <taxon>Paenibacillaceae</taxon>
        <taxon>Paenibacillus</taxon>
    </lineage>
</organism>
<dbReference type="PROSITE" id="PS51707">
    <property type="entry name" value="CYTH"/>
    <property type="match status" value="1"/>
</dbReference>
<feature type="active site" description="Proton acceptor" evidence="1">
    <location>
        <position position="36"/>
    </location>
</feature>
<dbReference type="Pfam" id="PF01928">
    <property type="entry name" value="CYTH"/>
    <property type="match status" value="1"/>
</dbReference>
<dbReference type="InterPro" id="IPR012042">
    <property type="entry name" value="NeuTTM/CthTTM-like"/>
</dbReference>
<feature type="domain" description="CYTH" evidence="2">
    <location>
        <begin position="2"/>
        <end position="164"/>
    </location>
</feature>
<dbReference type="PIRSF" id="PIRSF016487">
    <property type="entry name" value="CYTH_UCP016487"/>
    <property type="match status" value="1"/>
</dbReference>
<comment type="caution">
    <text evidence="3">The sequence shown here is derived from an EMBL/GenBank/DDBJ whole genome shotgun (WGS) entry which is preliminary data.</text>
</comment>
<dbReference type="OrthoDB" id="9805588at2"/>
<accession>A0A0W1AV54</accession>
<dbReference type="EMBL" id="LCZJ02000030">
    <property type="protein sequence ID" value="KTD85139.1"/>
    <property type="molecule type" value="Genomic_DNA"/>
</dbReference>
<dbReference type="InterPro" id="IPR023577">
    <property type="entry name" value="CYTH_domain"/>
</dbReference>
<keyword evidence="4" id="KW-1185">Reference proteome</keyword>
<evidence type="ECO:0000256" key="1">
    <source>
        <dbReference type="PIRSR" id="PIRSR016487-1"/>
    </source>
</evidence>
<dbReference type="AlphaFoldDB" id="A0A0W1AV54"/>
<proteinExistence type="predicted"/>
<dbReference type="SUPFAM" id="SSF55154">
    <property type="entry name" value="CYTH-like phosphatases"/>
    <property type="match status" value="1"/>
</dbReference>
<dbReference type="PANTHER" id="PTHR40114:SF1">
    <property type="entry name" value="SLR0698 PROTEIN"/>
    <property type="match status" value="1"/>
</dbReference>
<name>A0A0W1AV54_9BACL</name>
<evidence type="ECO:0000313" key="4">
    <source>
        <dbReference type="Proteomes" id="UP000054709"/>
    </source>
</evidence>
<dbReference type="Gene3D" id="2.40.320.10">
    <property type="entry name" value="Hypothetical Protein Pfu-838710-001"/>
    <property type="match status" value="1"/>
</dbReference>
<evidence type="ECO:0000259" key="2">
    <source>
        <dbReference type="PROSITE" id="PS51707"/>
    </source>
</evidence>
<dbReference type="RefSeq" id="WP_060625142.1">
    <property type="nucleotide sequence ID" value="NZ_LCZJ02000030.1"/>
</dbReference>